<evidence type="ECO:0000313" key="1">
    <source>
        <dbReference type="EMBL" id="KAF9588960.1"/>
    </source>
</evidence>
<keyword evidence="2" id="KW-1185">Reference proteome</keyword>
<organism evidence="1 2">
    <name type="scientific">Coptis chinensis</name>
    <dbReference type="NCBI Taxonomy" id="261450"/>
    <lineage>
        <taxon>Eukaryota</taxon>
        <taxon>Viridiplantae</taxon>
        <taxon>Streptophyta</taxon>
        <taxon>Embryophyta</taxon>
        <taxon>Tracheophyta</taxon>
        <taxon>Spermatophyta</taxon>
        <taxon>Magnoliopsida</taxon>
        <taxon>Ranunculales</taxon>
        <taxon>Ranunculaceae</taxon>
        <taxon>Coptidoideae</taxon>
        <taxon>Coptis</taxon>
    </lineage>
</organism>
<gene>
    <name evidence="1" type="ORF">IFM89_017639</name>
</gene>
<reference evidence="1 2" key="1">
    <citation type="submission" date="2020-10" db="EMBL/GenBank/DDBJ databases">
        <title>The Coptis chinensis genome and diversification of protoberbering-type alkaloids.</title>
        <authorList>
            <person name="Wang B."/>
            <person name="Shu S."/>
            <person name="Song C."/>
            <person name="Liu Y."/>
        </authorList>
    </citation>
    <scope>NUCLEOTIDE SEQUENCE [LARGE SCALE GENOMIC DNA]</scope>
    <source>
        <strain evidence="1">HL-2020</strain>
        <tissue evidence="1">Leaf</tissue>
    </source>
</reference>
<comment type="caution">
    <text evidence="1">The sequence shown here is derived from an EMBL/GenBank/DDBJ whole genome shotgun (WGS) entry which is preliminary data.</text>
</comment>
<dbReference type="EMBL" id="JADFTS010000009">
    <property type="protein sequence ID" value="KAF9588960.1"/>
    <property type="molecule type" value="Genomic_DNA"/>
</dbReference>
<sequence length="123" mass="14252">MSFLLSLTLSKGREGSHFKIFFPHIFSAVRFSLTTANRLDDDVLLFTVTVDLLDTNVIKRALPPACVTKQNCRCLRAFFNQDKILSIYFVKNVFPIPVFLFFRKCFELGYWHVNLNTILDPVD</sequence>
<accession>A0A835GYN7</accession>
<name>A0A835GYN7_9MAGN</name>
<proteinExistence type="predicted"/>
<evidence type="ECO:0000313" key="2">
    <source>
        <dbReference type="Proteomes" id="UP000631114"/>
    </source>
</evidence>
<protein>
    <submittedName>
        <fullName evidence="1">Uncharacterized protein</fullName>
    </submittedName>
</protein>
<dbReference type="Proteomes" id="UP000631114">
    <property type="component" value="Unassembled WGS sequence"/>
</dbReference>
<dbReference type="AlphaFoldDB" id="A0A835GYN7"/>